<protein>
    <recommendedName>
        <fullName evidence="1">Acylphosphatase-like domain-containing protein</fullName>
    </recommendedName>
</protein>
<dbReference type="InterPro" id="IPR017968">
    <property type="entry name" value="Acylphosphatase_CS"/>
</dbReference>
<dbReference type="PANTHER" id="PTHR47268">
    <property type="entry name" value="ACYLPHOSPHATASE"/>
    <property type="match status" value="1"/>
</dbReference>
<proteinExistence type="predicted"/>
<dbReference type="PROSITE" id="PS51160">
    <property type="entry name" value="ACYLPHOSPHATASE_3"/>
    <property type="match status" value="1"/>
</dbReference>
<evidence type="ECO:0000259" key="1">
    <source>
        <dbReference type="PROSITE" id="PS51160"/>
    </source>
</evidence>
<dbReference type="GO" id="GO:0003998">
    <property type="term" value="F:acylphosphatase activity"/>
    <property type="evidence" value="ECO:0007669"/>
    <property type="project" value="InterPro"/>
</dbReference>
<sequence>MDSPLVSRRYVVRGRVQGVGFRIFVQAVARREGLDGQVINRNDGSVEAMAVGNAKAIGLFEQALRQGPPHASIEAVKVIDCAPIALGLGFSILS</sequence>
<dbReference type="InterPro" id="IPR001792">
    <property type="entry name" value="Acylphosphatase-like_dom"/>
</dbReference>
<name>A0A382AE50_9ZZZZ</name>
<dbReference type="PROSITE" id="PS00150">
    <property type="entry name" value="ACYLPHOSPHATASE_1"/>
    <property type="match status" value="1"/>
</dbReference>
<dbReference type="AlphaFoldDB" id="A0A382AE50"/>
<dbReference type="InterPro" id="IPR036046">
    <property type="entry name" value="Acylphosphatase-like_dom_sf"/>
</dbReference>
<dbReference type="Pfam" id="PF00708">
    <property type="entry name" value="Acylphosphatase"/>
    <property type="match status" value="1"/>
</dbReference>
<dbReference type="EMBL" id="UINC01025006">
    <property type="protein sequence ID" value="SVA99796.1"/>
    <property type="molecule type" value="Genomic_DNA"/>
</dbReference>
<dbReference type="PANTHER" id="PTHR47268:SF4">
    <property type="entry name" value="ACYLPHOSPHATASE"/>
    <property type="match status" value="1"/>
</dbReference>
<dbReference type="SUPFAM" id="SSF54975">
    <property type="entry name" value="Acylphosphatase/BLUF domain-like"/>
    <property type="match status" value="1"/>
</dbReference>
<accession>A0A382AE50</accession>
<evidence type="ECO:0000313" key="2">
    <source>
        <dbReference type="EMBL" id="SVA99796.1"/>
    </source>
</evidence>
<gene>
    <name evidence="2" type="ORF">METZ01_LOCUS152650</name>
</gene>
<organism evidence="2">
    <name type="scientific">marine metagenome</name>
    <dbReference type="NCBI Taxonomy" id="408172"/>
    <lineage>
        <taxon>unclassified sequences</taxon>
        <taxon>metagenomes</taxon>
        <taxon>ecological metagenomes</taxon>
    </lineage>
</organism>
<dbReference type="InterPro" id="IPR020456">
    <property type="entry name" value="Acylphosphatase"/>
</dbReference>
<dbReference type="Gene3D" id="3.30.70.100">
    <property type="match status" value="1"/>
</dbReference>
<reference evidence="2" key="1">
    <citation type="submission" date="2018-05" db="EMBL/GenBank/DDBJ databases">
        <authorList>
            <person name="Lanie J.A."/>
            <person name="Ng W.-L."/>
            <person name="Kazmierczak K.M."/>
            <person name="Andrzejewski T.M."/>
            <person name="Davidsen T.M."/>
            <person name="Wayne K.J."/>
            <person name="Tettelin H."/>
            <person name="Glass J.I."/>
            <person name="Rusch D."/>
            <person name="Podicherti R."/>
            <person name="Tsui H.-C.T."/>
            <person name="Winkler M.E."/>
        </authorList>
    </citation>
    <scope>NUCLEOTIDE SEQUENCE</scope>
</reference>
<feature type="domain" description="Acylphosphatase-like" evidence="1">
    <location>
        <begin position="7"/>
        <end position="94"/>
    </location>
</feature>